<dbReference type="SMART" id="SM01234">
    <property type="entry name" value="Haemolytic"/>
    <property type="match status" value="1"/>
</dbReference>
<feature type="region of interest" description="Disordered" evidence="2">
    <location>
        <begin position="75"/>
        <end position="105"/>
    </location>
</feature>
<dbReference type="PANTHER" id="PTHR33383">
    <property type="entry name" value="MEMBRANE PROTEIN INSERTION EFFICIENCY FACTOR-RELATED"/>
    <property type="match status" value="1"/>
</dbReference>
<accession>A0A212IWS2</accession>
<dbReference type="AlphaFoldDB" id="A0A212IWS2"/>
<dbReference type="HAMAP" id="MF_00386">
    <property type="entry name" value="UPF0161_YidD"/>
    <property type="match status" value="1"/>
</dbReference>
<reference evidence="3" key="1">
    <citation type="submission" date="2016-04" db="EMBL/GenBank/DDBJ databases">
        <authorList>
            <person name="Evans L.H."/>
            <person name="Alamgir A."/>
            <person name="Owens N."/>
            <person name="Weber N.D."/>
            <person name="Virtaneva K."/>
            <person name="Barbian K."/>
            <person name="Babar A."/>
            <person name="Rosenke K."/>
        </authorList>
    </citation>
    <scope>NUCLEOTIDE SEQUENCE</scope>
    <source>
        <strain evidence="3">86</strain>
    </source>
</reference>
<comment type="subcellular location">
    <subcellularLocation>
        <location evidence="1">Cell membrane</location>
        <topology evidence="1">Peripheral membrane protein</topology>
        <orientation evidence="1">Cytoplasmic side</orientation>
    </subcellularLocation>
</comment>
<evidence type="ECO:0000313" key="3">
    <source>
        <dbReference type="EMBL" id="SBV91612.1"/>
    </source>
</evidence>
<dbReference type="InterPro" id="IPR002696">
    <property type="entry name" value="Membr_insert_effic_factor_YidD"/>
</dbReference>
<protein>
    <recommendedName>
        <fullName evidence="1">Putative membrane protein insertion efficiency factor</fullName>
    </recommendedName>
</protein>
<name>A0A212IWS2_9DELT</name>
<dbReference type="Pfam" id="PF01809">
    <property type="entry name" value="YidD"/>
    <property type="match status" value="1"/>
</dbReference>
<sequence length="105" mass="11597">MIKLFRFFAILPIRLYKYCISPMLPPACRFVPTCSEYAMEAISRHGVLKGGWYAFFRILRCHPLARGGYDPVPPLSRHSLSSDSGPALTGEPSPGAPSALRTKDA</sequence>
<dbReference type="EMBL" id="FLUQ01000001">
    <property type="protein sequence ID" value="SBV91612.1"/>
    <property type="molecule type" value="Genomic_DNA"/>
</dbReference>
<keyword evidence="1" id="KW-0472">Membrane</keyword>
<organism evidence="3">
    <name type="scientific">uncultured delta proteobacterium</name>
    <dbReference type="NCBI Taxonomy" id="34034"/>
    <lineage>
        <taxon>Bacteria</taxon>
        <taxon>Deltaproteobacteria</taxon>
        <taxon>environmental samples</taxon>
    </lineage>
</organism>
<keyword evidence="1" id="KW-1003">Cell membrane</keyword>
<gene>
    <name evidence="3" type="ORF">KL86DPRO_10221</name>
</gene>
<dbReference type="GO" id="GO:0005886">
    <property type="term" value="C:plasma membrane"/>
    <property type="evidence" value="ECO:0007669"/>
    <property type="project" value="UniProtKB-SubCell"/>
</dbReference>
<dbReference type="NCBIfam" id="TIGR00278">
    <property type="entry name" value="membrane protein insertion efficiency factor YidD"/>
    <property type="match status" value="1"/>
</dbReference>
<evidence type="ECO:0000256" key="2">
    <source>
        <dbReference type="SAM" id="MobiDB-lite"/>
    </source>
</evidence>
<dbReference type="PANTHER" id="PTHR33383:SF1">
    <property type="entry name" value="MEMBRANE PROTEIN INSERTION EFFICIENCY FACTOR-RELATED"/>
    <property type="match status" value="1"/>
</dbReference>
<comment type="similarity">
    <text evidence="1">Belongs to the UPF0161 family.</text>
</comment>
<proteinExistence type="inferred from homology"/>
<comment type="function">
    <text evidence="1">Could be involved in insertion of integral membrane proteins into the membrane.</text>
</comment>
<evidence type="ECO:0000256" key="1">
    <source>
        <dbReference type="HAMAP-Rule" id="MF_00386"/>
    </source>
</evidence>